<dbReference type="RefSeq" id="WP_336495767.1">
    <property type="nucleotide sequence ID" value="NZ_JBAWSY010000001.1"/>
</dbReference>
<evidence type="ECO:0000313" key="3">
    <source>
        <dbReference type="Proteomes" id="UP001364890"/>
    </source>
</evidence>
<sequence length="212" mass="24437">MKNLLFVLIPFLFLFACQSNEENNEPNNQTVITTDKETKVEYETLSHFFQADQTTAQFKGEGNEYASYTLKTQHPYENYVITYEDNGGTIVQRIYRITEDNIGLLAETAEAYETVKPSLEELESMQVIDIYLAAPLEVGTHFNEWEIISTSETVETESQTFENVIVVEKTEAQGNITRKFFVKDFGEIKREFIMVSEDEEDITVTSTFQKLL</sequence>
<reference evidence="2 3" key="1">
    <citation type="submission" date="2024-01" db="EMBL/GenBank/DDBJ databases">
        <title>Seven novel Bacillus-like species.</title>
        <authorList>
            <person name="Liu G."/>
        </authorList>
    </citation>
    <scope>NUCLEOTIDE SEQUENCE [LARGE SCALE GENOMIC DNA]</scope>
    <source>
        <strain evidence="2 3">FJAT-51614</strain>
    </source>
</reference>
<keyword evidence="3" id="KW-1185">Reference proteome</keyword>
<evidence type="ECO:0000313" key="2">
    <source>
        <dbReference type="EMBL" id="MEI4768210.1"/>
    </source>
</evidence>
<evidence type="ECO:0000256" key="1">
    <source>
        <dbReference type="SAM" id="SignalP"/>
    </source>
</evidence>
<protein>
    <submittedName>
        <fullName evidence="2">Uncharacterized protein</fullName>
    </submittedName>
</protein>
<dbReference type="EMBL" id="JBAWSY010000001">
    <property type="protein sequence ID" value="MEI4768210.1"/>
    <property type="molecule type" value="Genomic_DNA"/>
</dbReference>
<proteinExistence type="predicted"/>
<keyword evidence="1" id="KW-0732">Signal</keyword>
<accession>A0ABU8EZM0</accession>
<feature type="chain" id="PRO_5046120006" evidence="1">
    <location>
        <begin position="22"/>
        <end position="212"/>
    </location>
</feature>
<organism evidence="2 3">
    <name type="scientific">Psychrobacillus mangrovi</name>
    <dbReference type="NCBI Taxonomy" id="3117745"/>
    <lineage>
        <taxon>Bacteria</taxon>
        <taxon>Bacillati</taxon>
        <taxon>Bacillota</taxon>
        <taxon>Bacilli</taxon>
        <taxon>Bacillales</taxon>
        <taxon>Bacillaceae</taxon>
        <taxon>Psychrobacillus</taxon>
    </lineage>
</organism>
<name>A0ABU8EZM0_9BACI</name>
<gene>
    <name evidence="2" type="ORF">WAX74_00870</name>
</gene>
<dbReference type="Proteomes" id="UP001364890">
    <property type="component" value="Unassembled WGS sequence"/>
</dbReference>
<feature type="signal peptide" evidence="1">
    <location>
        <begin position="1"/>
        <end position="21"/>
    </location>
</feature>
<dbReference type="PROSITE" id="PS51257">
    <property type="entry name" value="PROKAR_LIPOPROTEIN"/>
    <property type="match status" value="1"/>
</dbReference>
<comment type="caution">
    <text evidence="2">The sequence shown here is derived from an EMBL/GenBank/DDBJ whole genome shotgun (WGS) entry which is preliminary data.</text>
</comment>